<dbReference type="Gene3D" id="3.10.450.710">
    <property type="entry name" value="Tgt2/MlaC"/>
    <property type="match status" value="1"/>
</dbReference>
<accession>A0A846MYU7</accession>
<dbReference type="InterPro" id="IPR042245">
    <property type="entry name" value="Tgt2/MlaC_sf"/>
</dbReference>
<dbReference type="RefSeq" id="WP_167082958.1">
    <property type="nucleotide sequence ID" value="NZ_BAAADC010000001.1"/>
</dbReference>
<dbReference type="EMBL" id="JAASRM010000001">
    <property type="protein sequence ID" value="NIK88814.1"/>
    <property type="molecule type" value="Genomic_DNA"/>
</dbReference>
<comment type="caution">
    <text evidence="2">The sequence shown here is derived from an EMBL/GenBank/DDBJ whole genome shotgun (WGS) entry which is preliminary data.</text>
</comment>
<dbReference type="AlphaFoldDB" id="A0A846MYU7"/>
<dbReference type="InterPro" id="IPR008869">
    <property type="entry name" value="MlaC/ttg2D"/>
</dbReference>
<evidence type="ECO:0000313" key="3">
    <source>
        <dbReference type="Proteomes" id="UP000570514"/>
    </source>
</evidence>
<sequence length="207" mass="22666">MQIYKTFLAGLIAAFVLVLGTAAAPALAATPAEQYITDNVQKGMGILNNTQLSKDQRKTEFQGFLLSLTDISAIGRYTLGQYRRTASPEDLTAFEAAFKDYALAVYQSYFAKYSGQSLKVTGSTPLSADETVVKSVTVDPKKPSAKPFEVQFRVQNNGGKMVVVDFSVEGVWIRELERNDFTSYLGQHNGDVKALTAMLKQKAAQTK</sequence>
<gene>
    <name evidence="2" type="ORF">FHS83_002132</name>
</gene>
<evidence type="ECO:0000256" key="1">
    <source>
        <dbReference type="SAM" id="SignalP"/>
    </source>
</evidence>
<keyword evidence="1" id="KW-0732">Signal</keyword>
<evidence type="ECO:0000313" key="2">
    <source>
        <dbReference type="EMBL" id="NIK88814.1"/>
    </source>
</evidence>
<dbReference type="Pfam" id="PF05494">
    <property type="entry name" value="MlaC"/>
    <property type="match status" value="1"/>
</dbReference>
<proteinExistence type="predicted"/>
<dbReference type="PANTHER" id="PTHR36573">
    <property type="entry name" value="INTERMEMBRANE PHOSPHOLIPID TRANSPORT SYSTEM BINDING PROTEIN MLAC"/>
    <property type="match status" value="1"/>
</dbReference>
<dbReference type="Proteomes" id="UP000570514">
    <property type="component" value="Unassembled WGS sequence"/>
</dbReference>
<keyword evidence="3" id="KW-1185">Reference proteome</keyword>
<protein>
    <submittedName>
        <fullName evidence="2">Phospholipid transport system substrate-binding protein</fullName>
    </submittedName>
</protein>
<name>A0A846MYU7_9PROT</name>
<reference evidence="2 3" key="1">
    <citation type="submission" date="2020-03" db="EMBL/GenBank/DDBJ databases">
        <title>Genomic Encyclopedia of Type Strains, Phase IV (KMG-IV): sequencing the most valuable type-strain genomes for metagenomic binning, comparative biology and taxonomic classification.</title>
        <authorList>
            <person name="Goeker M."/>
        </authorList>
    </citation>
    <scope>NUCLEOTIDE SEQUENCE [LARGE SCALE GENOMIC DNA]</scope>
    <source>
        <strain evidence="2 3">DSM 19867</strain>
    </source>
</reference>
<feature type="signal peptide" evidence="1">
    <location>
        <begin position="1"/>
        <end position="28"/>
    </location>
</feature>
<dbReference type="PANTHER" id="PTHR36573:SF1">
    <property type="entry name" value="INTERMEMBRANE PHOSPHOLIPID TRANSPORT SYSTEM BINDING PROTEIN MLAC"/>
    <property type="match status" value="1"/>
</dbReference>
<feature type="chain" id="PRO_5032421018" evidence="1">
    <location>
        <begin position="29"/>
        <end position="207"/>
    </location>
</feature>
<organism evidence="2 3">
    <name type="scientific">Rhizomicrobium palustre</name>
    <dbReference type="NCBI Taxonomy" id="189966"/>
    <lineage>
        <taxon>Bacteria</taxon>
        <taxon>Pseudomonadati</taxon>
        <taxon>Pseudomonadota</taxon>
        <taxon>Alphaproteobacteria</taxon>
        <taxon>Micropepsales</taxon>
        <taxon>Micropepsaceae</taxon>
        <taxon>Rhizomicrobium</taxon>
    </lineage>
</organism>